<feature type="compositionally biased region" description="Polar residues" evidence="1">
    <location>
        <begin position="122"/>
        <end position="137"/>
    </location>
</feature>
<dbReference type="Proteomes" id="UP001159427">
    <property type="component" value="Unassembled WGS sequence"/>
</dbReference>
<feature type="region of interest" description="Disordered" evidence="1">
    <location>
        <begin position="55"/>
        <end position="89"/>
    </location>
</feature>
<comment type="caution">
    <text evidence="2">The sequence shown here is derived from an EMBL/GenBank/DDBJ whole genome shotgun (WGS) entry which is preliminary data.</text>
</comment>
<sequence>MAQSNPQASYTDPQQPRRSSRLTKPAYRDPNFIYEDLQRQLDNFEDVDERYLLPSPSLFSDLQDHDRKETKRKVKRASSKQPTKVSDPGRQFAELQSKLHDLNLYDLGQDVLTSTDQKRGKITQSTSTHHQLSQPSASPERDLQQEIRLAELQKEKLALELQVLRLRYAPSSTSDGEPGEKTSSSVSAGAIRKKSAVDWPHEFAPGTSNSIDSDKIDLPQFVAGFLAMIKIYDIAKKCAMLDYLELLMLKASSYSWSSVRSFHSHIAKQIELWRLEWTSSSEIRDKAVTFFKHSDLRSSQYSSNVNPVSSSIQASSYQQRPPAKPEAEKSCRQWNYYGSSSCDKSNQDVFNARHKCRLCTKEHPMLHCPKRRNPIPPPQNPL</sequence>
<keyword evidence="3" id="KW-1185">Reference proteome</keyword>
<feature type="region of interest" description="Disordered" evidence="1">
    <location>
        <begin position="1"/>
        <end position="31"/>
    </location>
</feature>
<protein>
    <submittedName>
        <fullName evidence="2">Uncharacterized protein</fullName>
    </submittedName>
</protein>
<reference evidence="2 3" key="1">
    <citation type="submission" date="2022-05" db="EMBL/GenBank/DDBJ databases">
        <authorList>
            <consortium name="Genoscope - CEA"/>
            <person name="William W."/>
        </authorList>
    </citation>
    <scope>NUCLEOTIDE SEQUENCE [LARGE SCALE GENOMIC DNA]</scope>
</reference>
<feature type="region of interest" description="Disordered" evidence="1">
    <location>
        <begin position="116"/>
        <end position="142"/>
    </location>
</feature>
<evidence type="ECO:0000313" key="3">
    <source>
        <dbReference type="Proteomes" id="UP001159427"/>
    </source>
</evidence>
<proteinExistence type="predicted"/>
<name>A0ABN8S1H7_9CNID</name>
<evidence type="ECO:0000313" key="2">
    <source>
        <dbReference type="EMBL" id="CAH3184631.1"/>
    </source>
</evidence>
<feature type="compositionally biased region" description="Polar residues" evidence="1">
    <location>
        <begin position="1"/>
        <end position="17"/>
    </location>
</feature>
<evidence type="ECO:0000256" key="1">
    <source>
        <dbReference type="SAM" id="MobiDB-lite"/>
    </source>
</evidence>
<gene>
    <name evidence="2" type="ORF">PEVE_00015621</name>
</gene>
<accession>A0ABN8S1H7</accession>
<organism evidence="2 3">
    <name type="scientific">Porites evermanni</name>
    <dbReference type="NCBI Taxonomy" id="104178"/>
    <lineage>
        <taxon>Eukaryota</taxon>
        <taxon>Metazoa</taxon>
        <taxon>Cnidaria</taxon>
        <taxon>Anthozoa</taxon>
        <taxon>Hexacorallia</taxon>
        <taxon>Scleractinia</taxon>
        <taxon>Fungiina</taxon>
        <taxon>Poritidae</taxon>
        <taxon>Porites</taxon>
    </lineage>
</organism>
<dbReference type="EMBL" id="CALNXI010002205">
    <property type="protein sequence ID" value="CAH3184631.1"/>
    <property type="molecule type" value="Genomic_DNA"/>
</dbReference>